<feature type="transmembrane region" description="Helical" evidence="13">
    <location>
        <begin position="40"/>
        <end position="63"/>
    </location>
</feature>
<keyword evidence="6" id="KW-0297">G-protein coupled receptor</keyword>
<dbReference type="Gene3D" id="1.20.1070.10">
    <property type="entry name" value="Rhodopsin 7-helix transmembrane proteins"/>
    <property type="match status" value="1"/>
</dbReference>
<dbReference type="SUPFAM" id="SSF81321">
    <property type="entry name" value="Family A G protein-coupled receptor-like"/>
    <property type="match status" value="1"/>
</dbReference>
<keyword evidence="11" id="KW-0807">Transducer</keyword>
<evidence type="ECO:0000256" key="6">
    <source>
        <dbReference type="ARBA" id="ARBA00023040"/>
    </source>
</evidence>
<dbReference type="InterPro" id="IPR000276">
    <property type="entry name" value="GPCR_Rhodpsn"/>
</dbReference>
<organism evidence="15 16">
    <name type="scientific">Globodera pallida</name>
    <name type="common">Potato cyst nematode worm</name>
    <name type="synonym">Heterodera pallida</name>
    <dbReference type="NCBI Taxonomy" id="36090"/>
    <lineage>
        <taxon>Eukaryota</taxon>
        <taxon>Metazoa</taxon>
        <taxon>Ecdysozoa</taxon>
        <taxon>Nematoda</taxon>
        <taxon>Chromadorea</taxon>
        <taxon>Rhabditida</taxon>
        <taxon>Tylenchina</taxon>
        <taxon>Tylenchomorpha</taxon>
        <taxon>Tylenchoidea</taxon>
        <taxon>Heteroderidae</taxon>
        <taxon>Heteroderinae</taxon>
        <taxon>Globodera</taxon>
    </lineage>
</organism>
<comment type="subcellular location">
    <subcellularLocation>
        <location evidence="1">Cell membrane</location>
        <topology evidence="1">Multi-pass membrane protein</topology>
    </subcellularLocation>
</comment>
<dbReference type="InterPro" id="IPR000611">
    <property type="entry name" value="NPY_rcpt"/>
</dbReference>
<dbReference type="PANTHER" id="PTHR45695:SF23">
    <property type="entry name" value="GALANIN-LIKE G-PROTEIN COUPLED RECEPTOR NPR-9"/>
    <property type="match status" value="1"/>
</dbReference>
<feature type="transmembrane region" description="Helical" evidence="13">
    <location>
        <begin position="6"/>
        <end position="28"/>
    </location>
</feature>
<evidence type="ECO:0000313" key="16">
    <source>
        <dbReference type="WBParaSite" id="GPLIN_000290700"/>
    </source>
</evidence>
<protein>
    <submittedName>
        <fullName evidence="16">G_PROTEIN_RECEP_F1_2 domain-containing protein</fullName>
    </submittedName>
</protein>
<evidence type="ECO:0000256" key="13">
    <source>
        <dbReference type="SAM" id="Phobius"/>
    </source>
</evidence>
<dbReference type="SMART" id="SM01381">
    <property type="entry name" value="7TM_GPCR_Srsx"/>
    <property type="match status" value="1"/>
</dbReference>
<dbReference type="GO" id="GO:0004983">
    <property type="term" value="F:neuropeptide Y receptor activity"/>
    <property type="evidence" value="ECO:0007669"/>
    <property type="project" value="InterPro"/>
</dbReference>
<keyword evidence="3" id="KW-1003">Cell membrane</keyword>
<feature type="compositionally biased region" description="Acidic residues" evidence="12">
    <location>
        <begin position="467"/>
        <end position="483"/>
    </location>
</feature>
<dbReference type="Proteomes" id="UP000050741">
    <property type="component" value="Unassembled WGS sequence"/>
</dbReference>
<dbReference type="PRINTS" id="PR01012">
    <property type="entry name" value="NRPEPTIDEYR"/>
</dbReference>
<comment type="similarity">
    <text evidence="2">Belongs to the G-protein coupled receptor 1 family.</text>
</comment>
<keyword evidence="4 13" id="KW-0812">Transmembrane</keyword>
<proteinExistence type="inferred from homology"/>
<reference evidence="16" key="2">
    <citation type="submission" date="2016-06" db="UniProtKB">
        <authorList>
            <consortium name="WormBaseParasite"/>
        </authorList>
    </citation>
    <scope>IDENTIFICATION</scope>
</reference>
<evidence type="ECO:0000256" key="1">
    <source>
        <dbReference type="ARBA" id="ARBA00004651"/>
    </source>
</evidence>
<keyword evidence="7 13" id="KW-0472">Membrane</keyword>
<keyword evidence="8" id="KW-1015">Disulfide bond</keyword>
<evidence type="ECO:0000256" key="10">
    <source>
        <dbReference type="ARBA" id="ARBA00023180"/>
    </source>
</evidence>
<dbReference type="GO" id="GO:0005886">
    <property type="term" value="C:plasma membrane"/>
    <property type="evidence" value="ECO:0007669"/>
    <property type="project" value="UniProtKB-SubCell"/>
</dbReference>
<dbReference type="WBParaSite" id="GPLIN_000290700">
    <property type="protein sequence ID" value="GPLIN_000290700"/>
    <property type="gene ID" value="GPLIN_000290700"/>
</dbReference>
<evidence type="ECO:0000256" key="4">
    <source>
        <dbReference type="ARBA" id="ARBA00022692"/>
    </source>
</evidence>
<dbReference type="PANTHER" id="PTHR45695">
    <property type="entry name" value="LEUCOKININ RECEPTOR-RELATED"/>
    <property type="match status" value="1"/>
</dbReference>
<evidence type="ECO:0000256" key="8">
    <source>
        <dbReference type="ARBA" id="ARBA00023157"/>
    </source>
</evidence>
<evidence type="ECO:0000256" key="3">
    <source>
        <dbReference type="ARBA" id="ARBA00022475"/>
    </source>
</evidence>
<feature type="transmembrane region" description="Helical" evidence="13">
    <location>
        <begin position="75"/>
        <end position="96"/>
    </location>
</feature>
<evidence type="ECO:0000256" key="5">
    <source>
        <dbReference type="ARBA" id="ARBA00022989"/>
    </source>
</evidence>
<reference evidence="15" key="1">
    <citation type="submission" date="2014-05" db="EMBL/GenBank/DDBJ databases">
        <title>The genome and life-stage specific transcriptomes of Globodera pallida elucidate key aspects of plant parasitism by a cyst nematode.</title>
        <authorList>
            <person name="Cotton J.A."/>
            <person name="Lilley C.J."/>
            <person name="Jones L.M."/>
            <person name="Kikuchi T."/>
            <person name="Reid A.J."/>
            <person name="Thorpe P."/>
            <person name="Tsai I.J."/>
            <person name="Beasley H."/>
            <person name="Blok V."/>
            <person name="Cock P.J.A."/>
            <person name="Van den Akker S.E."/>
            <person name="Holroyd N."/>
            <person name="Hunt M."/>
            <person name="Mantelin S."/>
            <person name="Naghra H."/>
            <person name="Pain A."/>
            <person name="Palomares-Rius J.E."/>
            <person name="Zarowiecki M."/>
            <person name="Berriman M."/>
            <person name="Jones J.T."/>
            <person name="Urwin P.E."/>
        </authorList>
    </citation>
    <scope>NUCLEOTIDE SEQUENCE [LARGE SCALE GENOMIC DNA]</scope>
    <source>
        <strain evidence="15">Lindley</strain>
    </source>
</reference>
<keyword evidence="5 13" id="KW-1133">Transmembrane helix</keyword>
<feature type="domain" description="G-protein coupled receptors family 1 profile" evidence="14">
    <location>
        <begin position="18"/>
        <end position="283"/>
    </location>
</feature>
<evidence type="ECO:0000256" key="2">
    <source>
        <dbReference type="ARBA" id="ARBA00010663"/>
    </source>
</evidence>
<feature type="region of interest" description="Disordered" evidence="12">
    <location>
        <begin position="455"/>
        <end position="483"/>
    </location>
</feature>
<feature type="transmembrane region" description="Helical" evidence="13">
    <location>
        <begin position="219"/>
        <end position="237"/>
    </location>
</feature>
<name>A0A183BQM1_GLOPA</name>
<evidence type="ECO:0000256" key="12">
    <source>
        <dbReference type="SAM" id="MobiDB-lite"/>
    </source>
</evidence>
<feature type="transmembrane region" description="Helical" evidence="13">
    <location>
        <begin position="173"/>
        <end position="198"/>
    </location>
</feature>
<dbReference type="PROSITE" id="PS50262">
    <property type="entry name" value="G_PROTEIN_RECEP_F1_2"/>
    <property type="match status" value="1"/>
</dbReference>
<feature type="region of interest" description="Disordered" evidence="12">
    <location>
        <begin position="331"/>
        <end position="352"/>
    </location>
</feature>
<keyword evidence="15" id="KW-1185">Reference proteome</keyword>
<dbReference type="InterPro" id="IPR017452">
    <property type="entry name" value="GPCR_Rhodpsn_7TM"/>
</dbReference>
<evidence type="ECO:0000256" key="11">
    <source>
        <dbReference type="ARBA" id="ARBA00023224"/>
    </source>
</evidence>
<feature type="transmembrane region" description="Helical" evidence="13">
    <location>
        <begin position="117"/>
        <end position="135"/>
    </location>
</feature>
<dbReference type="AlphaFoldDB" id="A0A183BQM1"/>
<keyword evidence="10" id="KW-0325">Glycoprotein</keyword>
<dbReference type="Pfam" id="PF00001">
    <property type="entry name" value="7tm_1"/>
    <property type="match status" value="1"/>
</dbReference>
<feature type="compositionally biased region" description="Polar residues" evidence="12">
    <location>
        <begin position="331"/>
        <end position="343"/>
    </location>
</feature>
<sequence>MFAIALAFVLITVIGLVGNVLVLTVIALNKQMHESTSLFICNLALADLLFLAFCVPLTAFSYLSNSWPFPDQLCYVTVTLQYVTCHVSVWTLVLLAHDRFVSITSPLSNRSLKRSRAVFWVCLAMWGTVLALNSLQMRHVGVLRFEYNGTSGSACVDSLEVALMRASLAQARFFYWGFNLGAYLLPLAMSIAFYFLLVKEIWRQKLVQTKSSQKMKRHATRMVFVVILTFGACWLPQNLRFFLQGLNYPEANFWERDEQTLLLVQSIAQTLAYANSCVNPILYGLLSERFRMAFSRTLSRLCCWGATAGGPPLSASLGNIISMVRRTTPPQQLVSSPIGTQTPKGVGDKKQSASGFTVDSCRDWGKQQQLDVPGGTALTKISARGNDTVVTEWRSATSRRSSIAHSLNAQTRDHHDLHNHNQQQKHADSLSDSCGSAVPVLALPTSKSHQKVWLETLGEENKMGGEECGDGESEEDEEDVVLL</sequence>
<keyword evidence="9" id="KW-0675">Receptor</keyword>
<evidence type="ECO:0000259" key="14">
    <source>
        <dbReference type="PROSITE" id="PS50262"/>
    </source>
</evidence>
<accession>A0A183BQM1</accession>
<dbReference type="PRINTS" id="PR00237">
    <property type="entry name" value="GPCRRHODOPSN"/>
</dbReference>
<evidence type="ECO:0000313" key="15">
    <source>
        <dbReference type="Proteomes" id="UP000050741"/>
    </source>
</evidence>
<evidence type="ECO:0000256" key="7">
    <source>
        <dbReference type="ARBA" id="ARBA00023136"/>
    </source>
</evidence>
<evidence type="ECO:0000256" key="9">
    <source>
        <dbReference type="ARBA" id="ARBA00023170"/>
    </source>
</evidence>